<organism evidence="2 3">
    <name type="scientific">Hymenobacter tibetensis</name>
    <dbReference type="NCBI Taxonomy" id="497967"/>
    <lineage>
        <taxon>Bacteria</taxon>
        <taxon>Pseudomonadati</taxon>
        <taxon>Bacteroidota</taxon>
        <taxon>Cytophagia</taxon>
        <taxon>Cytophagales</taxon>
        <taxon>Hymenobacteraceae</taxon>
        <taxon>Hymenobacter</taxon>
    </lineage>
</organism>
<sequence length="593" mass="64041">MRAAICIGVDRTTSLPPLSAAAKGAEDFARWAGAQGCDVQLLVDRTEPVRLHHVFEAVQRVVEAATYAQLYIYFSGHGILSAPGTEYWLLSGAPRNPNEAINLFRSTEDARQAGIPHVIFVSDACRSAAGGAPLNGVLGGVIFPNQPARSASTGVDVFYATQPGDPAYEVSEAEAAAHYRGLFTDCLLAAVSTPERSLVEDLAATPPVSIITSHRLKDYLERQVPKAAAAISLKLNQRPQVRVETVSPKYFALTAANMAAMPTAPVTEPATERPLEPFTTRPVFPWSEQRNSRGLGAPWLGPVAGTQVNLVPRIRDTNSEAVDELRRYAQYLPADTATGFTIIGAELVTAVVSPAWTVERLPAPAARPDAHYLRLTVDAMALPSALATSTIVLEFAGETGALLAVLPGFIGVVVVERSRVVSVNYRLAPATRPQRGDAHTVAWEELKAVAAVTSRQGSFVLLDQQDELLALTRFWQAPDPTMALYLAYGYAERGRPDQVVATRQQLAGEDTLPRLFDLALLTARHQAVYPAAAVTELVPLAPLLAQGWALLTPDSPLYQPWHGQLRPHLLPSFWSTYTRAGLDLVRTTFLSSL</sequence>
<dbReference type="Pfam" id="PF00656">
    <property type="entry name" value="Peptidase_C14"/>
    <property type="match status" value="1"/>
</dbReference>
<keyword evidence="3" id="KW-1185">Reference proteome</keyword>
<dbReference type="EMBL" id="CP094674">
    <property type="protein sequence ID" value="UOG77654.1"/>
    <property type="molecule type" value="Genomic_DNA"/>
</dbReference>
<geneLocation type="plasmid" evidence="2 3">
    <name>unnamed5</name>
</geneLocation>
<accession>A0ABY4D910</accession>
<dbReference type="Gene3D" id="3.40.50.1460">
    <property type="match status" value="1"/>
</dbReference>
<dbReference type="Proteomes" id="UP000831113">
    <property type="component" value="Plasmid unnamed5"/>
</dbReference>
<feature type="domain" description="Peptidase C14 caspase" evidence="1">
    <location>
        <begin position="2"/>
        <end position="198"/>
    </location>
</feature>
<protein>
    <submittedName>
        <fullName evidence="2">Caspase family protein</fullName>
    </submittedName>
</protein>
<dbReference type="InterPro" id="IPR011600">
    <property type="entry name" value="Pept_C14_caspase"/>
</dbReference>
<proteinExistence type="predicted"/>
<keyword evidence="2" id="KW-0614">Plasmid</keyword>
<gene>
    <name evidence="2" type="ORF">MTX78_24915</name>
</gene>
<evidence type="ECO:0000259" key="1">
    <source>
        <dbReference type="Pfam" id="PF00656"/>
    </source>
</evidence>
<reference evidence="2 3" key="1">
    <citation type="submission" date="2022-03" db="EMBL/GenBank/DDBJ databases">
        <title>Hymenobactersp. isolated from the air.</title>
        <authorList>
            <person name="Won M."/>
            <person name="Kwon S.-W."/>
        </authorList>
    </citation>
    <scope>NUCLEOTIDE SEQUENCE [LARGE SCALE GENOMIC DNA]</scope>
    <source>
        <strain evidence="2 3">KACC 21982</strain>
        <plasmid evidence="2 3">unnamed5</plasmid>
    </source>
</reference>
<evidence type="ECO:0000313" key="2">
    <source>
        <dbReference type="EMBL" id="UOG77654.1"/>
    </source>
</evidence>
<dbReference type="SUPFAM" id="SSF52129">
    <property type="entry name" value="Caspase-like"/>
    <property type="match status" value="1"/>
</dbReference>
<evidence type="ECO:0000313" key="3">
    <source>
        <dbReference type="Proteomes" id="UP000831113"/>
    </source>
</evidence>
<dbReference type="InterPro" id="IPR029030">
    <property type="entry name" value="Caspase-like_dom_sf"/>
</dbReference>
<name>A0ABY4D910_9BACT</name>
<dbReference type="RefSeq" id="WP_243803518.1">
    <property type="nucleotide sequence ID" value="NZ_CP094674.1"/>
</dbReference>